<sequence length="189" mass="22090">MNLLVSSDEELISLFQSGNNEAFAILLHRYADQIKYSIRQIISSIEEAEDVFQDLSIHFSIKLKTAYKENGKFGGWLHCVVDNYLCSYCRKMKPKITDLDLETVKDWQNEYELSSQDREHKYAELRKSVKELPEELRILVEMKIWKRMTLEAIAVKLNSNKSTIAKRLQSAYHQLEKSMLAKGYDDAFI</sequence>
<dbReference type="PANTHER" id="PTHR43133">
    <property type="entry name" value="RNA POLYMERASE ECF-TYPE SIGMA FACTO"/>
    <property type="match status" value="1"/>
</dbReference>
<dbReference type="NCBIfam" id="TIGR02937">
    <property type="entry name" value="sigma70-ECF"/>
    <property type="match status" value="1"/>
</dbReference>
<proteinExistence type="inferred from homology"/>
<dbReference type="InterPro" id="IPR007627">
    <property type="entry name" value="RNA_pol_sigma70_r2"/>
</dbReference>
<dbReference type="Gene3D" id="1.10.10.10">
    <property type="entry name" value="Winged helix-like DNA-binding domain superfamily/Winged helix DNA-binding domain"/>
    <property type="match status" value="1"/>
</dbReference>
<keyword evidence="7" id="KW-1185">Reference proteome</keyword>
<feature type="domain" description="RNA polymerase sigma-70 region 2" evidence="5">
    <location>
        <begin position="26"/>
        <end position="91"/>
    </location>
</feature>
<dbReference type="SUPFAM" id="SSF88659">
    <property type="entry name" value="Sigma3 and sigma4 domains of RNA polymerase sigma factors"/>
    <property type="match status" value="1"/>
</dbReference>
<dbReference type="InterPro" id="IPR036388">
    <property type="entry name" value="WH-like_DNA-bd_sf"/>
</dbReference>
<comment type="caution">
    <text evidence="6">The sequence shown here is derived from an EMBL/GenBank/DDBJ whole genome shotgun (WGS) entry which is preliminary data.</text>
</comment>
<gene>
    <name evidence="6" type="ORF">H9625_08675</name>
</gene>
<keyword evidence="4" id="KW-0804">Transcription</keyword>
<name>A0ABR8Y8Y5_9BACT</name>
<dbReference type="InterPro" id="IPR039425">
    <property type="entry name" value="RNA_pol_sigma-70-like"/>
</dbReference>
<evidence type="ECO:0000256" key="2">
    <source>
        <dbReference type="ARBA" id="ARBA00023015"/>
    </source>
</evidence>
<dbReference type="InterPro" id="IPR013325">
    <property type="entry name" value="RNA_pol_sigma_r2"/>
</dbReference>
<dbReference type="PANTHER" id="PTHR43133:SF51">
    <property type="entry name" value="RNA POLYMERASE SIGMA FACTOR"/>
    <property type="match status" value="1"/>
</dbReference>
<organism evidence="6 7">
    <name type="scientific">Phocaeicola intestinalis</name>
    <dbReference type="NCBI Taxonomy" id="2762212"/>
    <lineage>
        <taxon>Bacteria</taxon>
        <taxon>Pseudomonadati</taxon>
        <taxon>Bacteroidota</taxon>
        <taxon>Bacteroidia</taxon>
        <taxon>Bacteroidales</taxon>
        <taxon>Bacteroidaceae</taxon>
        <taxon>Phocaeicola</taxon>
    </lineage>
</organism>
<protein>
    <submittedName>
        <fullName evidence="6">Sigma-70 family RNA polymerase sigma factor</fullName>
    </submittedName>
</protein>
<dbReference type="RefSeq" id="WP_022039875.1">
    <property type="nucleotide sequence ID" value="NZ_JACSPP010000022.1"/>
</dbReference>
<dbReference type="Proteomes" id="UP000620874">
    <property type="component" value="Unassembled WGS sequence"/>
</dbReference>
<dbReference type="Gene3D" id="1.10.1740.10">
    <property type="match status" value="1"/>
</dbReference>
<dbReference type="InterPro" id="IPR013324">
    <property type="entry name" value="RNA_pol_sigma_r3/r4-like"/>
</dbReference>
<evidence type="ECO:0000256" key="3">
    <source>
        <dbReference type="ARBA" id="ARBA00023082"/>
    </source>
</evidence>
<keyword evidence="2" id="KW-0805">Transcription regulation</keyword>
<reference evidence="6 7" key="1">
    <citation type="submission" date="2020-08" db="EMBL/GenBank/DDBJ databases">
        <title>A Genomic Blueprint of the Chicken Gut Microbiome.</title>
        <authorList>
            <person name="Gilroy R."/>
            <person name="Ravi A."/>
            <person name="Getino M."/>
            <person name="Pursley I."/>
            <person name="Horton D.L."/>
            <person name="Alikhan N.-F."/>
            <person name="Baker D."/>
            <person name="Gharbi K."/>
            <person name="Hall N."/>
            <person name="Watson M."/>
            <person name="Adriaenssens E.M."/>
            <person name="Foster-Nyarko E."/>
            <person name="Jarju S."/>
            <person name="Secka A."/>
            <person name="Antonio M."/>
            <person name="Oren A."/>
            <person name="Chaudhuri R."/>
            <person name="La Ragione R.M."/>
            <person name="Hildebrand F."/>
            <person name="Pallen M.J."/>
        </authorList>
    </citation>
    <scope>NUCLEOTIDE SEQUENCE [LARGE SCALE GENOMIC DNA]</scope>
    <source>
        <strain evidence="6 7">Sa1CVN1</strain>
    </source>
</reference>
<comment type="similarity">
    <text evidence="1">Belongs to the sigma-70 factor family. ECF subfamily.</text>
</comment>
<dbReference type="Pfam" id="PF04542">
    <property type="entry name" value="Sigma70_r2"/>
    <property type="match status" value="1"/>
</dbReference>
<evidence type="ECO:0000256" key="4">
    <source>
        <dbReference type="ARBA" id="ARBA00023163"/>
    </source>
</evidence>
<evidence type="ECO:0000259" key="5">
    <source>
        <dbReference type="Pfam" id="PF04542"/>
    </source>
</evidence>
<dbReference type="SUPFAM" id="SSF88946">
    <property type="entry name" value="Sigma2 domain of RNA polymerase sigma factors"/>
    <property type="match status" value="1"/>
</dbReference>
<evidence type="ECO:0000313" key="7">
    <source>
        <dbReference type="Proteomes" id="UP000620874"/>
    </source>
</evidence>
<accession>A0ABR8Y8Y5</accession>
<evidence type="ECO:0000256" key="1">
    <source>
        <dbReference type="ARBA" id="ARBA00010641"/>
    </source>
</evidence>
<dbReference type="EMBL" id="JACSPP010000022">
    <property type="protein sequence ID" value="MBD8040509.1"/>
    <property type="molecule type" value="Genomic_DNA"/>
</dbReference>
<keyword evidence="3" id="KW-0731">Sigma factor</keyword>
<dbReference type="InterPro" id="IPR014284">
    <property type="entry name" value="RNA_pol_sigma-70_dom"/>
</dbReference>
<evidence type="ECO:0000313" key="6">
    <source>
        <dbReference type="EMBL" id="MBD8040509.1"/>
    </source>
</evidence>